<name>A0A918EDM4_9PSEU</name>
<dbReference type="NCBIfam" id="TIGR03882">
    <property type="entry name" value="cyclo_dehyd_2"/>
    <property type="match status" value="1"/>
</dbReference>
<sequence length="354" mass="37020">MDSRFALVGGTAKVEGMDVPNRPRVLPGIPVLRRAAGVLQIGVDPRHALVVEEVRAPLAAALLALSGQHTTAELGESLAEHADQADELLEVLRWLAGRGLLEEAAPPPHPRLTAEATGWALRTGRPAPQLAATRAQRCVVVHGDGGLAVAVAGLLASAGVGRVHVATHGQVGAEDTGPGYPDADVGRPRREVAREAVRRASASVRTGVATRAPDLVVLADALVPRPDLVHALVLEGTTHLAVRVREGLGVVGPLVVPGRSSCLRCADLRRADEDGAWPLIAAQLADRVQHADQATTSVTAGLAAAQALLALDHEELTRAQPATWDGTLEVDAWNGAVERVPAPAHPRCECRARR</sequence>
<dbReference type="Proteomes" id="UP000639606">
    <property type="component" value="Unassembled WGS sequence"/>
</dbReference>
<accession>A0A918EDM4</accession>
<dbReference type="AlphaFoldDB" id="A0A918EDM4"/>
<dbReference type="InterPro" id="IPR035985">
    <property type="entry name" value="Ubiquitin-activating_enz"/>
</dbReference>
<evidence type="ECO:0000259" key="1">
    <source>
        <dbReference type="Pfam" id="PF00899"/>
    </source>
</evidence>
<comment type="caution">
    <text evidence="2">The sequence shown here is derived from an EMBL/GenBank/DDBJ whole genome shotgun (WGS) entry which is preliminary data.</text>
</comment>
<dbReference type="Gene3D" id="3.40.50.720">
    <property type="entry name" value="NAD(P)-binding Rossmann-like Domain"/>
    <property type="match status" value="1"/>
</dbReference>
<organism evidence="2 3">
    <name type="scientific">Saccharothrix coeruleofusca</name>
    <dbReference type="NCBI Taxonomy" id="33919"/>
    <lineage>
        <taxon>Bacteria</taxon>
        <taxon>Bacillati</taxon>
        <taxon>Actinomycetota</taxon>
        <taxon>Actinomycetes</taxon>
        <taxon>Pseudonocardiales</taxon>
        <taxon>Pseudonocardiaceae</taxon>
        <taxon>Saccharothrix</taxon>
    </lineage>
</organism>
<reference evidence="2" key="2">
    <citation type="submission" date="2020-09" db="EMBL/GenBank/DDBJ databases">
        <authorList>
            <person name="Sun Q."/>
            <person name="Ohkuma M."/>
        </authorList>
    </citation>
    <scope>NUCLEOTIDE SEQUENCE</scope>
    <source>
        <strain evidence="2">JCM 3313</strain>
    </source>
</reference>
<protein>
    <submittedName>
        <fullName evidence="2">Thiamin biosynthesis protein</fullName>
    </submittedName>
</protein>
<dbReference type="SUPFAM" id="SSF69572">
    <property type="entry name" value="Activating enzymes of the ubiquitin-like proteins"/>
    <property type="match status" value="1"/>
</dbReference>
<keyword evidence="3" id="KW-1185">Reference proteome</keyword>
<proteinExistence type="predicted"/>
<dbReference type="EMBL" id="BMRG01000002">
    <property type="protein sequence ID" value="GGP45362.1"/>
    <property type="molecule type" value="Genomic_DNA"/>
</dbReference>
<evidence type="ECO:0000313" key="3">
    <source>
        <dbReference type="Proteomes" id="UP000639606"/>
    </source>
</evidence>
<dbReference type="InterPro" id="IPR022291">
    <property type="entry name" value="Bacteriocin_synth_cyclodeHase"/>
</dbReference>
<gene>
    <name evidence="2" type="ORF">GCM10010185_16430</name>
</gene>
<evidence type="ECO:0000313" key="2">
    <source>
        <dbReference type="EMBL" id="GGP45362.1"/>
    </source>
</evidence>
<dbReference type="GO" id="GO:0008641">
    <property type="term" value="F:ubiquitin-like modifier activating enzyme activity"/>
    <property type="evidence" value="ECO:0007669"/>
    <property type="project" value="InterPro"/>
</dbReference>
<feature type="domain" description="THIF-type NAD/FAD binding fold" evidence="1">
    <location>
        <begin position="135"/>
        <end position="350"/>
    </location>
</feature>
<reference evidence="2" key="1">
    <citation type="journal article" date="2014" name="Int. J. Syst. Evol. Microbiol.">
        <title>Complete genome sequence of Corynebacterium casei LMG S-19264T (=DSM 44701T), isolated from a smear-ripened cheese.</title>
        <authorList>
            <consortium name="US DOE Joint Genome Institute (JGI-PGF)"/>
            <person name="Walter F."/>
            <person name="Albersmeier A."/>
            <person name="Kalinowski J."/>
            <person name="Ruckert C."/>
        </authorList>
    </citation>
    <scope>NUCLEOTIDE SEQUENCE</scope>
    <source>
        <strain evidence="2">JCM 3313</strain>
    </source>
</reference>
<dbReference type="Pfam" id="PF00899">
    <property type="entry name" value="ThiF"/>
    <property type="match status" value="1"/>
</dbReference>
<dbReference type="InterPro" id="IPR000594">
    <property type="entry name" value="ThiF_NAD_FAD-bd"/>
</dbReference>